<dbReference type="EMBL" id="OZ022412">
    <property type="protein sequence ID" value="CAK9442321.1"/>
    <property type="molecule type" value="Genomic_DNA"/>
</dbReference>
<evidence type="ECO:0000313" key="3">
    <source>
        <dbReference type="EMBL" id="CAK9442321.1"/>
    </source>
</evidence>
<feature type="region of interest" description="Disordered" evidence="1">
    <location>
        <begin position="139"/>
        <end position="198"/>
    </location>
</feature>
<gene>
    <name evidence="3" type="ORF">LODBEIA_P60640</name>
</gene>
<evidence type="ECO:0008006" key="5">
    <source>
        <dbReference type="Google" id="ProtNLM"/>
    </source>
</evidence>
<proteinExistence type="predicted"/>
<organism evidence="3 4">
    <name type="scientific">Lodderomyces beijingensis</name>
    <dbReference type="NCBI Taxonomy" id="1775926"/>
    <lineage>
        <taxon>Eukaryota</taxon>
        <taxon>Fungi</taxon>
        <taxon>Dikarya</taxon>
        <taxon>Ascomycota</taxon>
        <taxon>Saccharomycotina</taxon>
        <taxon>Pichiomycetes</taxon>
        <taxon>Debaryomycetaceae</taxon>
        <taxon>Candida/Lodderomyces clade</taxon>
        <taxon>Lodderomyces</taxon>
    </lineage>
</organism>
<feature type="signal peptide" evidence="2">
    <location>
        <begin position="1"/>
        <end position="17"/>
    </location>
</feature>
<evidence type="ECO:0000256" key="2">
    <source>
        <dbReference type="SAM" id="SignalP"/>
    </source>
</evidence>
<sequence length="211" mass="22985">MLKVWLTVSSLSLGAMAALGAQDSRLSSLKQIRDDHDDCENCREAKYVLNLRCGEPPTDNTLVETFLRCICNLNDDFFDEYSDCIEDCRSYTYYEPTRDDDQLRRHYCNLADNVSPVLEAIEASASTVPGLLQWRYATSATDTQPQTTRGSSSETSGASGRTSSGASQQTSATITVTTTTSSAQPSSQPTTQNSAPGMKTNLWGLAILALL</sequence>
<dbReference type="Proteomes" id="UP001497383">
    <property type="component" value="Chromosome 8"/>
</dbReference>
<keyword evidence="4" id="KW-1185">Reference proteome</keyword>
<reference evidence="3 4" key="1">
    <citation type="submission" date="2024-03" db="EMBL/GenBank/DDBJ databases">
        <authorList>
            <person name="Brejova B."/>
        </authorList>
    </citation>
    <scope>NUCLEOTIDE SEQUENCE [LARGE SCALE GENOMIC DNA]</scope>
    <source>
        <strain evidence="3 4">CBS 14171</strain>
    </source>
</reference>
<keyword evidence="2" id="KW-0732">Signal</keyword>
<evidence type="ECO:0000256" key="1">
    <source>
        <dbReference type="SAM" id="MobiDB-lite"/>
    </source>
</evidence>
<accession>A0ABP0ZW40</accession>
<name>A0ABP0ZW40_9ASCO</name>
<feature type="compositionally biased region" description="Low complexity" evidence="1">
    <location>
        <begin position="146"/>
        <end position="196"/>
    </location>
</feature>
<protein>
    <recommendedName>
        <fullName evidence="5">Extracellular membrane protein CFEM domain-containing protein</fullName>
    </recommendedName>
</protein>
<dbReference type="GeneID" id="92211260"/>
<evidence type="ECO:0000313" key="4">
    <source>
        <dbReference type="Proteomes" id="UP001497383"/>
    </source>
</evidence>
<dbReference type="RefSeq" id="XP_066833002.1">
    <property type="nucleotide sequence ID" value="XM_066976466.1"/>
</dbReference>
<feature type="chain" id="PRO_5047515961" description="Extracellular membrane protein CFEM domain-containing protein" evidence="2">
    <location>
        <begin position="18"/>
        <end position="211"/>
    </location>
</feature>